<dbReference type="Proteomes" id="UP001149607">
    <property type="component" value="Chromosome"/>
</dbReference>
<dbReference type="Gene3D" id="1.25.20.10">
    <property type="entry name" value="Bacterial muramidases"/>
    <property type="match status" value="2"/>
</dbReference>
<dbReference type="EMBL" id="CP146598">
    <property type="protein sequence ID" value="WWY04176.1"/>
    <property type="molecule type" value="Genomic_DNA"/>
</dbReference>
<dbReference type="GO" id="GO:0042597">
    <property type="term" value="C:periplasmic space"/>
    <property type="evidence" value="ECO:0007669"/>
    <property type="project" value="InterPro"/>
</dbReference>
<dbReference type="CDD" id="cd13401">
    <property type="entry name" value="Slt70-like"/>
    <property type="match status" value="1"/>
</dbReference>
<dbReference type="AlphaFoldDB" id="A0A9X4E392"/>
<sequence length="607" mass="66281">MKTAGISLTAAALLLAACSTSETPPAAAEPGLPKTAAAAPRSAEPAAQTLADFAVYESALAAAKTGNDAAAADFLRRQSQSAMGEAVRNEWLKTLAKRGDWAAFMREYAQLEAAGRSQEVRCYAEAAGTGGGLADELVNETGRLPEGCTRLIENRAAQGRLDSERAWRRVRGLISQNQITDARNLAAALGSPLDSGSGRGAQENLLRDIIGPSGRSSAASAARLSALEDSLTREQAGYAWGVLGYYQAKKQNFDTALAHYRRAMPAQLTDDQIEWYARSALRLQRWDELADVIRAMPAKLQQNPTWQYWLARSLAAQGDMGRAEGLYRQASASGRNFYAVMATEELGGRISTRNNVADAQPEAVKRMAQDGAVSRALTLFQASSGNWNMRRAAQAEWRYAVRHFNEDEKLAAAQLAYERQFYEMAVNTAESTDHKLNYRLRYISPFRDIAVPYAGQAGVDPAWVYGLIRQESRFMLGAQSSVGAQGLMQVMPATAREIAAKIGMDSSELYTMNGNIRMGTWYLGDAKRRLQNNEVMATAGYNAGPGRARNWQAAVPLEGAVYAETIPFNETRDYVKKVMTNATYYASLFNEPQTSLKARMGVVPARR</sequence>
<reference evidence="7" key="2">
    <citation type="submission" date="2024-02" db="EMBL/GenBank/DDBJ databases">
        <title>Neisseria leonii sp. nov.</title>
        <authorList>
            <person name="Boutroux M."/>
            <person name="Favre-Rochex S."/>
            <person name="Gorgette O."/>
            <person name="Touak G."/>
            <person name="Muhle E."/>
            <person name="Chesneau O."/>
            <person name="Clermont D."/>
            <person name="Rahi P."/>
        </authorList>
    </citation>
    <scope>NUCLEOTIDE SEQUENCE</scope>
    <source>
        <strain evidence="7">51.81</strain>
    </source>
</reference>
<dbReference type="InterPro" id="IPR008939">
    <property type="entry name" value="Lytic_TGlycosylase_superhlx_U"/>
</dbReference>
<evidence type="ECO:0000313" key="6">
    <source>
        <dbReference type="EMBL" id="MDD9328409.1"/>
    </source>
</evidence>
<dbReference type="PANTHER" id="PTHR37423:SF5">
    <property type="entry name" value="SOLUBLE LYTIC MUREIN TRANSGLYCOSYLASE"/>
    <property type="match status" value="1"/>
</dbReference>
<accession>A0A9X4E392</accession>
<dbReference type="SUPFAM" id="SSF48435">
    <property type="entry name" value="Bacterial muramidases"/>
    <property type="match status" value="1"/>
</dbReference>
<dbReference type="InterPro" id="IPR023346">
    <property type="entry name" value="Lysozyme-like_dom_sf"/>
</dbReference>
<dbReference type="Pfam" id="PF14718">
    <property type="entry name" value="SLT_L"/>
    <property type="match status" value="1"/>
</dbReference>
<comment type="similarity">
    <text evidence="1">Belongs to the transglycosylase Slt family.</text>
</comment>
<dbReference type="Gene3D" id="1.10.1240.20">
    <property type="entry name" value="Lytic transglycosylase, superhelical linker domain"/>
    <property type="match status" value="1"/>
</dbReference>
<proteinExistence type="inferred from homology"/>
<dbReference type="SUPFAM" id="SSF53955">
    <property type="entry name" value="Lysozyme-like"/>
    <property type="match status" value="1"/>
</dbReference>
<keyword evidence="2 3" id="KW-0732">Signal</keyword>
<reference evidence="6" key="1">
    <citation type="submission" date="2022-10" db="EMBL/GenBank/DDBJ databases">
        <authorList>
            <person name="Boutroux M."/>
        </authorList>
    </citation>
    <scope>NUCLEOTIDE SEQUENCE</scope>
    <source>
        <strain evidence="6">51.81</strain>
    </source>
</reference>
<keyword evidence="8" id="KW-1185">Reference proteome</keyword>
<evidence type="ECO:0000256" key="3">
    <source>
        <dbReference type="SAM" id="SignalP"/>
    </source>
</evidence>
<name>A0A9X4E392_9NEIS</name>
<feature type="signal peptide" evidence="3">
    <location>
        <begin position="1"/>
        <end position="28"/>
    </location>
</feature>
<dbReference type="Gene3D" id="1.10.530.10">
    <property type="match status" value="1"/>
</dbReference>
<dbReference type="GO" id="GO:0004553">
    <property type="term" value="F:hydrolase activity, hydrolyzing O-glycosyl compounds"/>
    <property type="evidence" value="ECO:0007669"/>
    <property type="project" value="InterPro"/>
</dbReference>
<feature type="chain" id="PRO_5042786800" evidence="3">
    <location>
        <begin position="29"/>
        <end position="607"/>
    </location>
</feature>
<protein>
    <submittedName>
        <fullName evidence="6">Lytic transglycosylase domain-containing protein</fullName>
    </submittedName>
    <submittedName>
        <fullName evidence="7">Transglycosylase SLT domain-containing protein</fullName>
    </submittedName>
</protein>
<evidence type="ECO:0000313" key="8">
    <source>
        <dbReference type="Proteomes" id="UP001149607"/>
    </source>
</evidence>
<dbReference type="PANTHER" id="PTHR37423">
    <property type="entry name" value="SOLUBLE LYTIC MUREIN TRANSGLYCOSYLASE-RELATED"/>
    <property type="match status" value="1"/>
</dbReference>
<evidence type="ECO:0000256" key="2">
    <source>
        <dbReference type="ARBA" id="ARBA00022729"/>
    </source>
</evidence>
<feature type="domain" description="Transglycosylase SLT" evidence="4">
    <location>
        <begin position="455"/>
        <end position="554"/>
    </location>
</feature>
<dbReference type="Pfam" id="PF01464">
    <property type="entry name" value="SLT"/>
    <property type="match status" value="1"/>
</dbReference>
<gene>
    <name evidence="6" type="ORF">ORY91_001833</name>
    <name evidence="7" type="ORF">V9W64_03455</name>
</gene>
<evidence type="ECO:0000256" key="1">
    <source>
        <dbReference type="ARBA" id="ARBA00007734"/>
    </source>
</evidence>
<feature type="domain" description="Lytic transglycosylase superhelical linker" evidence="5">
    <location>
        <begin position="387"/>
        <end position="429"/>
    </location>
</feature>
<evidence type="ECO:0000259" key="4">
    <source>
        <dbReference type="Pfam" id="PF01464"/>
    </source>
</evidence>
<dbReference type="InterPro" id="IPR037061">
    <property type="entry name" value="Lytic_TGlycoase_superhlx_L_sf"/>
</dbReference>
<dbReference type="InterPro" id="IPR012289">
    <property type="entry name" value="Lytic_TGlycosylase_superhlx_L"/>
</dbReference>
<evidence type="ECO:0000259" key="5">
    <source>
        <dbReference type="Pfam" id="PF14718"/>
    </source>
</evidence>
<dbReference type="EMBL" id="JAPQFL010000006">
    <property type="protein sequence ID" value="MDD9328409.1"/>
    <property type="molecule type" value="Genomic_DNA"/>
</dbReference>
<organism evidence="6">
    <name type="scientific">Neisseria leonii</name>
    <dbReference type="NCBI Taxonomy" id="2995413"/>
    <lineage>
        <taxon>Bacteria</taxon>
        <taxon>Pseudomonadati</taxon>
        <taxon>Pseudomonadota</taxon>
        <taxon>Betaproteobacteria</taxon>
        <taxon>Neisseriales</taxon>
        <taxon>Neisseriaceae</taxon>
        <taxon>Neisseria</taxon>
    </lineage>
</organism>
<dbReference type="InterPro" id="IPR008258">
    <property type="entry name" value="Transglycosylase_SLT_dom_1"/>
</dbReference>
<evidence type="ECO:0000313" key="7">
    <source>
        <dbReference type="EMBL" id="WWY04176.1"/>
    </source>
</evidence>
<dbReference type="PROSITE" id="PS51257">
    <property type="entry name" value="PROKAR_LIPOPROTEIN"/>
    <property type="match status" value="1"/>
</dbReference>